<dbReference type="InterPro" id="IPR036390">
    <property type="entry name" value="WH_DNA-bd_sf"/>
</dbReference>
<dbReference type="PROSITE" id="PS51077">
    <property type="entry name" value="HTH_ICLR"/>
    <property type="match status" value="1"/>
</dbReference>
<sequence length="275" mass="29894">MGMSLSPDTDAREDRPSEFVEALAKGLAILETFDENHPDMTLSEVAKRVGLSPAAARRSLLTLKALGYVGQEGKRFHLRPKIMALGSSFYFSARIEEVLLPDLRSLVERFGDASSVATLDGHSVIYVAHHSRQRARRAAAVAGAVYPAFATSMGRVLVAAKPDDELADWLDRLEPVPLTSKTCLDKARLRDELMQVRANGYATTVDQLDYGITALAVAVRDTEGNTIAALNTSGYTGLVTPEQLVAERLPELRATASHIASQLSRYPVLATMLRS</sequence>
<dbReference type="SUPFAM" id="SSF55781">
    <property type="entry name" value="GAF domain-like"/>
    <property type="match status" value="1"/>
</dbReference>
<dbReference type="SMART" id="SM00346">
    <property type="entry name" value="HTH_ICLR"/>
    <property type="match status" value="1"/>
</dbReference>
<dbReference type="InterPro" id="IPR050707">
    <property type="entry name" value="HTH_MetabolicPath_Reg"/>
</dbReference>
<dbReference type="SUPFAM" id="SSF46785">
    <property type="entry name" value="Winged helix' DNA-binding domain"/>
    <property type="match status" value="1"/>
</dbReference>
<dbReference type="Pfam" id="PF09339">
    <property type="entry name" value="HTH_IclR"/>
    <property type="match status" value="1"/>
</dbReference>
<keyword evidence="7" id="KW-1185">Reference proteome</keyword>
<dbReference type="GO" id="GO:0045892">
    <property type="term" value="P:negative regulation of DNA-templated transcription"/>
    <property type="evidence" value="ECO:0007669"/>
    <property type="project" value="TreeGrafter"/>
</dbReference>
<feature type="domain" description="IclR-ED" evidence="5">
    <location>
        <begin position="81"/>
        <end position="265"/>
    </location>
</feature>
<accession>A0A840C1U5</accession>
<evidence type="ECO:0000313" key="7">
    <source>
        <dbReference type="Proteomes" id="UP000577362"/>
    </source>
</evidence>
<protein>
    <submittedName>
        <fullName evidence="6">IclR family pca regulon transcriptional regulator</fullName>
    </submittedName>
</protein>
<dbReference type="GO" id="GO:0003677">
    <property type="term" value="F:DNA binding"/>
    <property type="evidence" value="ECO:0007669"/>
    <property type="project" value="UniProtKB-KW"/>
</dbReference>
<dbReference type="RefSeq" id="WP_246373254.1">
    <property type="nucleotide sequence ID" value="NZ_JACIEN010000007.1"/>
</dbReference>
<evidence type="ECO:0000256" key="3">
    <source>
        <dbReference type="ARBA" id="ARBA00023163"/>
    </source>
</evidence>
<evidence type="ECO:0000256" key="1">
    <source>
        <dbReference type="ARBA" id="ARBA00023015"/>
    </source>
</evidence>
<dbReference type="GO" id="GO:0003700">
    <property type="term" value="F:DNA-binding transcription factor activity"/>
    <property type="evidence" value="ECO:0007669"/>
    <property type="project" value="TreeGrafter"/>
</dbReference>
<dbReference type="InterPro" id="IPR014757">
    <property type="entry name" value="Tscrpt_reg_IclR_C"/>
</dbReference>
<dbReference type="InterPro" id="IPR029016">
    <property type="entry name" value="GAF-like_dom_sf"/>
</dbReference>
<dbReference type="EMBL" id="JACIEN010000007">
    <property type="protein sequence ID" value="MBB4019525.1"/>
    <property type="molecule type" value="Genomic_DNA"/>
</dbReference>
<keyword evidence="3" id="KW-0804">Transcription</keyword>
<evidence type="ECO:0000259" key="4">
    <source>
        <dbReference type="PROSITE" id="PS51077"/>
    </source>
</evidence>
<dbReference type="InterPro" id="IPR005471">
    <property type="entry name" value="Tscrpt_reg_IclR_N"/>
</dbReference>
<evidence type="ECO:0000256" key="2">
    <source>
        <dbReference type="ARBA" id="ARBA00023125"/>
    </source>
</evidence>
<evidence type="ECO:0000259" key="5">
    <source>
        <dbReference type="PROSITE" id="PS51078"/>
    </source>
</evidence>
<dbReference type="AlphaFoldDB" id="A0A840C1U5"/>
<keyword evidence="2" id="KW-0238">DNA-binding</keyword>
<comment type="caution">
    <text evidence="6">The sequence shown here is derived from an EMBL/GenBank/DDBJ whole genome shotgun (WGS) entry which is preliminary data.</text>
</comment>
<dbReference type="Gene3D" id="3.30.450.40">
    <property type="match status" value="1"/>
</dbReference>
<name>A0A840C1U5_9HYPH</name>
<dbReference type="Proteomes" id="UP000577362">
    <property type="component" value="Unassembled WGS sequence"/>
</dbReference>
<dbReference type="Pfam" id="PF01614">
    <property type="entry name" value="IclR_C"/>
    <property type="match status" value="1"/>
</dbReference>
<reference evidence="6 7" key="1">
    <citation type="submission" date="2020-08" db="EMBL/GenBank/DDBJ databases">
        <title>Genomic Encyclopedia of Type Strains, Phase IV (KMG-IV): sequencing the most valuable type-strain genomes for metagenomic binning, comparative biology and taxonomic classification.</title>
        <authorList>
            <person name="Goeker M."/>
        </authorList>
    </citation>
    <scope>NUCLEOTIDE SEQUENCE [LARGE SCALE GENOMIC DNA]</scope>
    <source>
        <strain evidence="6 7">DSM 103737</strain>
    </source>
</reference>
<feature type="domain" description="HTH iclR-type" evidence="4">
    <location>
        <begin position="20"/>
        <end position="80"/>
    </location>
</feature>
<dbReference type="PROSITE" id="PS51078">
    <property type="entry name" value="ICLR_ED"/>
    <property type="match status" value="1"/>
</dbReference>
<dbReference type="PANTHER" id="PTHR30136:SF34">
    <property type="entry name" value="TRANSCRIPTIONAL REGULATOR"/>
    <property type="match status" value="1"/>
</dbReference>
<proteinExistence type="predicted"/>
<keyword evidence="1" id="KW-0805">Transcription regulation</keyword>
<organism evidence="6 7">
    <name type="scientific">Chelatococcus caeni</name>
    <dbReference type="NCBI Taxonomy" id="1348468"/>
    <lineage>
        <taxon>Bacteria</taxon>
        <taxon>Pseudomonadati</taxon>
        <taxon>Pseudomonadota</taxon>
        <taxon>Alphaproteobacteria</taxon>
        <taxon>Hyphomicrobiales</taxon>
        <taxon>Chelatococcaceae</taxon>
        <taxon>Chelatococcus</taxon>
    </lineage>
</organism>
<dbReference type="Gene3D" id="1.10.10.10">
    <property type="entry name" value="Winged helix-like DNA-binding domain superfamily/Winged helix DNA-binding domain"/>
    <property type="match status" value="1"/>
</dbReference>
<evidence type="ECO:0000313" key="6">
    <source>
        <dbReference type="EMBL" id="MBB4019525.1"/>
    </source>
</evidence>
<dbReference type="InterPro" id="IPR036388">
    <property type="entry name" value="WH-like_DNA-bd_sf"/>
</dbReference>
<gene>
    <name evidence="6" type="ORF">GGR16_004576</name>
</gene>
<dbReference type="PANTHER" id="PTHR30136">
    <property type="entry name" value="HELIX-TURN-HELIX TRANSCRIPTIONAL REGULATOR, ICLR FAMILY"/>
    <property type="match status" value="1"/>
</dbReference>